<comment type="subcellular location">
    <subcellularLocation>
        <location evidence="1 9">Cell membrane</location>
        <topology evidence="1">Multi-pass membrane protein</topology>
    </subcellularLocation>
    <subcellularLocation>
        <location evidence="9">Bacterial flagellum basal body</location>
    </subcellularLocation>
</comment>
<comment type="function">
    <text evidence="9">Role in flagellar biosynthesis.</text>
</comment>
<keyword evidence="10" id="KW-0966">Cell projection</keyword>
<evidence type="ECO:0000256" key="5">
    <source>
        <dbReference type="ARBA" id="ARBA00022692"/>
    </source>
</evidence>
<feature type="transmembrane region" description="Helical" evidence="9">
    <location>
        <begin position="51"/>
        <end position="69"/>
    </location>
</feature>
<keyword evidence="6 9" id="KW-1133">Transmembrane helix</keyword>
<evidence type="ECO:0000256" key="9">
    <source>
        <dbReference type="RuleBase" id="RU364090"/>
    </source>
</evidence>
<organism evidence="10 11">
    <name type="scientific">Kordiimonas lacus</name>
    <dbReference type="NCBI Taxonomy" id="637679"/>
    <lineage>
        <taxon>Bacteria</taxon>
        <taxon>Pseudomonadati</taxon>
        <taxon>Pseudomonadota</taxon>
        <taxon>Alphaproteobacteria</taxon>
        <taxon>Kordiimonadales</taxon>
        <taxon>Kordiimonadaceae</taxon>
        <taxon>Kordiimonas</taxon>
    </lineage>
</organism>
<keyword evidence="11" id="KW-1185">Reference proteome</keyword>
<proteinExistence type="inferred from homology"/>
<gene>
    <name evidence="9" type="primary">fliQ</name>
    <name evidence="10" type="ORF">SAMN04488071_2869</name>
</gene>
<dbReference type="PANTHER" id="PTHR34040">
    <property type="entry name" value="FLAGELLAR BIOSYNTHETIC PROTEIN FLIQ"/>
    <property type="match status" value="1"/>
</dbReference>
<sequence length="88" mass="9320">MESGDVIEVARDALMTLLLTAGPILAVGLGVGLTVAFIQALTQLQEMTLTFVPKIIAVFAVLLLAMPYMGQNMSALMLRISERIISGG</sequence>
<dbReference type="OrthoDB" id="9806440at2"/>
<dbReference type="EMBL" id="FNAK01000006">
    <property type="protein sequence ID" value="SDE40656.1"/>
    <property type="molecule type" value="Genomic_DNA"/>
</dbReference>
<keyword evidence="8 9" id="KW-0975">Bacterial flagellum</keyword>
<keyword evidence="10" id="KW-0969">Cilium</keyword>
<dbReference type="GO" id="GO:0044780">
    <property type="term" value="P:bacterial-type flagellum assembly"/>
    <property type="evidence" value="ECO:0007669"/>
    <property type="project" value="InterPro"/>
</dbReference>
<dbReference type="Pfam" id="PF01313">
    <property type="entry name" value="Bac_export_3"/>
    <property type="match status" value="1"/>
</dbReference>
<dbReference type="NCBIfam" id="TIGR01402">
    <property type="entry name" value="fliQ"/>
    <property type="match status" value="1"/>
</dbReference>
<protein>
    <recommendedName>
        <fullName evidence="3 9">Flagellar biosynthetic protein FliQ</fullName>
    </recommendedName>
</protein>
<feature type="transmembrane region" description="Helical" evidence="9">
    <location>
        <begin position="12"/>
        <end position="39"/>
    </location>
</feature>
<reference evidence="10 11" key="1">
    <citation type="submission" date="2016-10" db="EMBL/GenBank/DDBJ databases">
        <authorList>
            <person name="de Groot N.N."/>
        </authorList>
    </citation>
    <scope>NUCLEOTIDE SEQUENCE [LARGE SCALE GENOMIC DNA]</scope>
    <source>
        <strain evidence="10 11">CGMCC 1.9109</strain>
    </source>
</reference>
<name>A0A1G7CPS5_9PROT</name>
<evidence type="ECO:0000256" key="3">
    <source>
        <dbReference type="ARBA" id="ARBA00021718"/>
    </source>
</evidence>
<dbReference type="RefSeq" id="WP_068306655.1">
    <property type="nucleotide sequence ID" value="NZ_FNAK01000006.1"/>
</dbReference>
<keyword evidence="4 9" id="KW-1003">Cell membrane</keyword>
<dbReference type="PIRSF" id="PIRSF004669">
    <property type="entry name" value="FliQ"/>
    <property type="match status" value="1"/>
</dbReference>
<dbReference type="InterPro" id="IPR006305">
    <property type="entry name" value="FliQ"/>
</dbReference>
<dbReference type="STRING" id="637679.GCA_001550055_03052"/>
<accession>A0A1G7CPS5</accession>
<evidence type="ECO:0000256" key="4">
    <source>
        <dbReference type="ARBA" id="ARBA00022475"/>
    </source>
</evidence>
<evidence type="ECO:0000256" key="2">
    <source>
        <dbReference type="ARBA" id="ARBA00006156"/>
    </source>
</evidence>
<dbReference type="NCBIfam" id="NF004671">
    <property type="entry name" value="PRK06010.1"/>
    <property type="match status" value="1"/>
</dbReference>
<keyword evidence="10" id="KW-0282">Flagellum</keyword>
<evidence type="ECO:0000256" key="8">
    <source>
        <dbReference type="ARBA" id="ARBA00023143"/>
    </source>
</evidence>
<evidence type="ECO:0000256" key="7">
    <source>
        <dbReference type="ARBA" id="ARBA00023136"/>
    </source>
</evidence>
<dbReference type="AlphaFoldDB" id="A0A1G7CPS5"/>
<dbReference type="GO" id="GO:0009425">
    <property type="term" value="C:bacterial-type flagellum basal body"/>
    <property type="evidence" value="ECO:0007669"/>
    <property type="project" value="UniProtKB-SubCell"/>
</dbReference>
<dbReference type="PANTHER" id="PTHR34040:SF2">
    <property type="entry name" value="FLAGELLAR BIOSYNTHETIC PROTEIN FLIQ"/>
    <property type="match status" value="1"/>
</dbReference>
<comment type="similarity">
    <text evidence="2 9">Belongs to the FliQ/MopD/SpaQ family.</text>
</comment>
<evidence type="ECO:0000313" key="11">
    <source>
        <dbReference type="Proteomes" id="UP000183685"/>
    </source>
</evidence>
<keyword evidence="5 9" id="KW-0812">Transmembrane</keyword>
<dbReference type="PRINTS" id="PR00952">
    <property type="entry name" value="TYPE3IMQPROT"/>
</dbReference>
<dbReference type="Proteomes" id="UP000183685">
    <property type="component" value="Unassembled WGS sequence"/>
</dbReference>
<dbReference type="GO" id="GO:0009306">
    <property type="term" value="P:protein secretion"/>
    <property type="evidence" value="ECO:0007669"/>
    <property type="project" value="InterPro"/>
</dbReference>
<evidence type="ECO:0000256" key="6">
    <source>
        <dbReference type="ARBA" id="ARBA00022989"/>
    </source>
</evidence>
<dbReference type="GO" id="GO:0005886">
    <property type="term" value="C:plasma membrane"/>
    <property type="evidence" value="ECO:0007669"/>
    <property type="project" value="UniProtKB-SubCell"/>
</dbReference>
<dbReference type="InterPro" id="IPR002191">
    <property type="entry name" value="Bac_export_3"/>
</dbReference>
<evidence type="ECO:0000256" key="1">
    <source>
        <dbReference type="ARBA" id="ARBA00004651"/>
    </source>
</evidence>
<evidence type="ECO:0000313" key="10">
    <source>
        <dbReference type="EMBL" id="SDE40656.1"/>
    </source>
</evidence>
<keyword evidence="7 9" id="KW-0472">Membrane</keyword>